<dbReference type="Pfam" id="PF04082">
    <property type="entry name" value="Fungal_trans"/>
    <property type="match status" value="1"/>
</dbReference>
<evidence type="ECO:0000313" key="7">
    <source>
        <dbReference type="Proteomes" id="UP000018001"/>
    </source>
</evidence>
<feature type="region of interest" description="Disordered" evidence="4">
    <location>
        <begin position="1"/>
        <end position="70"/>
    </location>
</feature>
<dbReference type="GO" id="GO:0000978">
    <property type="term" value="F:RNA polymerase II cis-regulatory region sequence-specific DNA binding"/>
    <property type="evidence" value="ECO:0007669"/>
    <property type="project" value="TreeGrafter"/>
</dbReference>
<feature type="compositionally biased region" description="Basic and acidic residues" evidence="4">
    <location>
        <begin position="1"/>
        <end position="15"/>
    </location>
</feature>
<protein>
    <recommendedName>
        <fullName evidence="5">Xylanolytic transcriptional activator regulatory domain-containing protein</fullName>
    </recommendedName>
</protein>
<dbReference type="GO" id="GO:0005634">
    <property type="term" value="C:nucleus"/>
    <property type="evidence" value="ECO:0007669"/>
    <property type="project" value="TreeGrafter"/>
</dbReference>
<feature type="domain" description="Xylanolytic transcriptional activator regulatory" evidence="5">
    <location>
        <begin position="273"/>
        <end position="347"/>
    </location>
</feature>
<dbReference type="GO" id="GO:0000435">
    <property type="term" value="P:positive regulation of transcription from RNA polymerase II promoter by galactose"/>
    <property type="evidence" value="ECO:0007669"/>
    <property type="project" value="TreeGrafter"/>
</dbReference>
<comment type="caution">
    <text evidence="6">The sequence shown here is derived from an EMBL/GenBank/DDBJ whole genome shotgun (WGS) entry which is preliminary data.</text>
</comment>
<accession>V5FBN5</accession>
<dbReference type="CDD" id="cd12148">
    <property type="entry name" value="fungal_TF_MHR"/>
    <property type="match status" value="1"/>
</dbReference>
<reference evidence="7" key="1">
    <citation type="journal article" date="2014" name="Genome Announc.">
        <title>Draft genome sequence of the formaldehyde-resistant fungus Byssochlamys spectabilis No. 5 (anamorph Paecilomyces variotii No. 5) (NBRC109023).</title>
        <authorList>
            <person name="Oka T."/>
            <person name="Ekino K."/>
            <person name="Fukuda K."/>
            <person name="Nomura Y."/>
        </authorList>
    </citation>
    <scope>NUCLEOTIDE SEQUENCE [LARGE SCALE GENOMIC DNA]</scope>
    <source>
        <strain evidence="7">No. 5 / NBRC 109023</strain>
    </source>
</reference>
<keyword evidence="2" id="KW-0804">Transcription</keyword>
<dbReference type="AlphaFoldDB" id="V5FBN5"/>
<evidence type="ECO:0000256" key="3">
    <source>
        <dbReference type="ARBA" id="ARBA00023242"/>
    </source>
</evidence>
<sequence>MPRKKLDDSNRRRSVESTCQFRGQGLSSTEIDTSRLSSAVSEEAVPDVSEIPSAQHRRPEQNDSNFIHSPSGLLHTRIRRRSSGVAVPQLSRLICDTKGKFTFIGDSANLSFLQSIRRLVRESVVGCCPLTEDPLKSLMVEAPPDNQHWINIGTRASAPKPNIDEARYLIRRYMIATNCILDLFDEAELLENLSTWLKDEREATLLPSTIYYLVFAIGAQTSPEDKEEISGLYFNYGRYLTALRHAEEPSIVAVQCYAMISFYLLAASRRNAAYMNLGIAIRAAQALGLHRRDISKLFARDEYRYRERTWKVLRVLDLFMSCTLGRPPSTSETRDTAVQDNYSACVDLCSIFEVILNEVYYKRMVSSEALERISGMQRRWTATFRRGLANDGIRPEDRMPDGSPNIGLYHVKEAYYLTIILVTRPFFLEAISMHISATTLSSGCGTDGGLISTANNHLVHACIDSAIRTIELLRGLICAQGIPKRLPYVVNSIFVAALVIGTAFFGDMDRILPLDGSLCTAQQLLRMFPADAVSRRDLAIVEYLQEACQMYIEQRTRRRMDFHGQLVGDIFGNVDKFGTAASESRVGGQNRPHSPEQALDIGFNTLSSPTAPGRVDSVATNIDNILSSWANPYSDSLAPVPPRTLCFQPVEDAMPLFSTVNTVDMDI</sequence>
<name>V5FBN5_BYSSN</name>
<dbReference type="InParanoid" id="V5FBN5"/>
<feature type="compositionally biased region" description="Polar residues" evidence="4">
    <location>
        <begin position="16"/>
        <end position="40"/>
    </location>
</feature>
<dbReference type="InterPro" id="IPR051127">
    <property type="entry name" value="Fungal_SecMet_Regulators"/>
</dbReference>
<dbReference type="InterPro" id="IPR007219">
    <property type="entry name" value="XnlR_reg_dom"/>
</dbReference>
<proteinExistence type="predicted"/>
<dbReference type="GO" id="GO:0000981">
    <property type="term" value="F:DNA-binding transcription factor activity, RNA polymerase II-specific"/>
    <property type="evidence" value="ECO:0007669"/>
    <property type="project" value="TreeGrafter"/>
</dbReference>
<keyword evidence="1" id="KW-0805">Transcription regulation</keyword>
<dbReference type="GO" id="GO:0008270">
    <property type="term" value="F:zinc ion binding"/>
    <property type="evidence" value="ECO:0007669"/>
    <property type="project" value="InterPro"/>
</dbReference>
<dbReference type="OrthoDB" id="47007at2759"/>
<gene>
    <name evidence="6" type="ORF">PVAR5_2750</name>
</gene>
<dbReference type="Proteomes" id="UP000018001">
    <property type="component" value="Unassembled WGS sequence"/>
</dbReference>
<dbReference type="eggNOG" id="ENOG502QURZ">
    <property type="taxonomic scope" value="Eukaryota"/>
</dbReference>
<evidence type="ECO:0000256" key="4">
    <source>
        <dbReference type="SAM" id="MobiDB-lite"/>
    </source>
</evidence>
<dbReference type="HOGENOM" id="CLU_010170_0_1_1"/>
<dbReference type="PANTHER" id="PTHR47424:SF9">
    <property type="entry name" value="TAH-2"/>
    <property type="match status" value="1"/>
</dbReference>
<keyword evidence="3" id="KW-0539">Nucleus</keyword>
<organism evidence="6 7">
    <name type="scientific">Byssochlamys spectabilis (strain No. 5 / NBRC 109023)</name>
    <name type="common">Paecilomyces variotii</name>
    <dbReference type="NCBI Taxonomy" id="1356009"/>
    <lineage>
        <taxon>Eukaryota</taxon>
        <taxon>Fungi</taxon>
        <taxon>Dikarya</taxon>
        <taxon>Ascomycota</taxon>
        <taxon>Pezizomycotina</taxon>
        <taxon>Eurotiomycetes</taxon>
        <taxon>Eurotiomycetidae</taxon>
        <taxon>Eurotiales</taxon>
        <taxon>Thermoascaceae</taxon>
        <taxon>Paecilomyces</taxon>
    </lineage>
</organism>
<dbReference type="SMART" id="SM00906">
    <property type="entry name" value="Fungal_trans"/>
    <property type="match status" value="1"/>
</dbReference>
<keyword evidence="7" id="KW-1185">Reference proteome</keyword>
<dbReference type="EMBL" id="BAUL01000079">
    <property type="protein sequence ID" value="GAD94129.1"/>
    <property type="molecule type" value="Genomic_DNA"/>
</dbReference>
<evidence type="ECO:0000256" key="2">
    <source>
        <dbReference type="ARBA" id="ARBA00023163"/>
    </source>
</evidence>
<evidence type="ECO:0000313" key="6">
    <source>
        <dbReference type="EMBL" id="GAD94129.1"/>
    </source>
</evidence>
<evidence type="ECO:0000259" key="5">
    <source>
        <dbReference type="SMART" id="SM00906"/>
    </source>
</evidence>
<dbReference type="GO" id="GO:0006351">
    <property type="term" value="P:DNA-templated transcription"/>
    <property type="evidence" value="ECO:0007669"/>
    <property type="project" value="InterPro"/>
</dbReference>
<dbReference type="PANTHER" id="PTHR47424">
    <property type="entry name" value="REGULATORY PROTEIN GAL4"/>
    <property type="match status" value="1"/>
</dbReference>
<evidence type="ECO:0000256" key="1">
    <source>
        <dbReference type="ARBA" id="ARBA00023015"/>
    </source>
</evidence>